<dbReference type="Proteomes" id="UP000806528">
    <property type="component" value="Unassembled WGS sequence"/>
</dbReference>
<reference evidence="1 2" key="1">
    <citation type="submission" date="2020-09" db="EMBL/GenBank/DDBJ databases">
        <title>Diversity and distribution of actinomycetes associated with coral in the coast of Hainan.</title>
        <authorList>
            <person name="Li F."/>
        </authorList>
    </citation>
    <scope>NUCLEOTIDE SEQUENCE [LARGE SCALE GENOMIC DNA]</scope>
    <source>
        <strain evidence="1 2">HNM0947</strain>
    </source>
</reference>
<protein>
    <recommendedName>
        <fullName evidence="3">Nucleic acid-binding protein</fullName>
    </recommendedName>
</protein>
<sequence length="184" mass="20002">MRGDRLPHSPDPLLFDASPLLHSAKVDRLDVLGGLVKGHTCFTTRSVLDEIKRNDPLAYAEVGRAAWLSVVQTDSLEFLVAYGRWSSRMGLTDDHNVGETMLCAYAELHGGTLVLDDKQARRTAGSYGLHVKGTLGLITDACRGGHVTVVGASMLVDELHASGMRLPFPRGGFEGWARYKGLLE</sequence>
<dbReference type="PANTHER" id="PTHR39550">
    <property type="entry name" value="SLL0658 PROTEIN"/>
    <property type="match status" value="1"/>
</dbReference>
<name>A0ABR9PAZ6_9ACTN</name>
<dbReference type="EMBL" id="JADBGI010000019">
    <property type="protein sequence ID" value="MBE3001016.1"/>
    <property type="molecule type" value="Genomic_DNA"/>
</dbReference>
<accession>A0ABR9PAZ6</accession>
<dbReference type="Pfam" id="PF11848">
    <property type="entry name" value="DUF3368"/>
    <property type="match status" value="1"/>
</dbReference>
<dbReference type="PANTHER" id="PTHR39550:SF1">
    <property type="entry name" value="SLL0658 PROTEIN"/>
    <property type="match status" value="1"/>
</dbReference>
<evidence type="ECO:0008006" key="3">
    <source>
        <dbReference type="Google" id="ProtNLM"/>
    </source>
</evidence>
<proteinExistence type="predicted"/>
<gene>
    <name evidence="1" type="ORF">IDM40_20290</name>
</gene>
<keyword evidence="2" id="KW-1185">Reference proteome</keyword>
<dbReference type="InterPro" id="IPR021799">
    <property type="entry name" value="PIN-like_prokaryotic"/>
</dbReference>
<evidence type="ECO:0000313" key="2">
    <source>
        <dbReference type="Proteomes" id="UP000806528"/>
    </source>
</evidence>
<organism evidence="1 2">
    <name type="scientific">Nocardiopsis coralli</name>
    <dbReference type="NCBI Taxonomy" id="2772213"/>
    <lineage>
        <taxon>Bacteria</taxon>
        <taxon>Bacillati</taxon>
        <taxon>Actinomycetota</taxon>
        <taxon>Actinomycetes</taxon>
        <taxon>Streptosporangiales</taxon>
        <taxon>Nocardiopsidaceae</taxon>
        <taxon>Nocardiopsis</taxon>
    </lineage>
</organism>
<evidence type="ECO:0000313" key="1">
    <source>
        <dbReference type="EMBL" id="MBE3001016.1"/>
    </source>
</evidence>
<comment type="caution">
    <text evidence="1">The sequence shown here is derived from an EMBL/GenBank/DDBJ whole genome shotgun (WGS) entry which is preliminary data.</text>
</comment>